<dbReference type="Gene3D" id="3.40.50.300">
    <property type="entry name" value="P-loop containing nucleotide triphosphate hydrolases"/>
    <property type="match status" value="1"/>
</dbReference>
<keyword evidence="5" id="KW-0963">Cytoplasm</keyword>
<dbReference type="InterPro" id="IPR027417">
    <property type="entry name" value="P-loop_NTPase"/>
</dbReference>
<dbReference type="InterPro" id="IPR001977">
    <property type="entry name" value="Depp_CoAkinase"/>
</dbReference>
<dbReference type="GO" id="GO:0005524">
    <property type="term" value="F:ATP binding"/>
    <property type="evidence" value="ECO:0007669"/>
    <property type="project" value="UniProtKB-UniRule"/>
</dbReference>
<dbReference type="CDD" id="cd02022">
    <property type="entry name" value="DPCK"/>
    <property type="match status" value="1"/>
</dbReference>
<evidence type="ECO:0000256" key="1">
    <source>
        <dbReference type="ARBA" id="ARBA00009018"/>
    </source>
</evidence>
<dbReference type="GO" id="GO:0005737">
    <property type="term" value="C:cytoplasm"/>
    <property type="evidence" value="ECO:0007669"/>
    <property type="project" value="UniProtKB-SubCell"/>
</dbReference>
<evidence type="ECO:0000313" key="8">
    <source>
        <dbReference type="EMBL" id="SHF18157.1"/>
    </source>
</evidence>
<comment type="pathway">
    <text evidence="5">Cofactor biosynthesis; coenzyme A biosynthesis; CoA from (R)-pantothenate: step 5/5.</text>
</comment>
<evidence type="ECO:0000256" key="3">
    <source>
        <dbReference type="ARBA" id="ARBA00022840"/>
    </source>
</evidence>
<protein>
    <recommendedName>
        <fullName evidence="5 6">Dephospho-CoA kinase</fullName>
        <ecNumber evidence="5 6">2.7.1.24</ecNumber>
    </recommendedName>
    <alternativeName>
        <fullName evidence="5">Dephosphocoenzyme A kinase</fullName>
    </alternativeName>
</protein>
<keyword evidence="5 7" id="KW-0418">Kinase</keyword>
<reference evidence="8 10" key="2">
    <citation type="submission" date="2016-11" db="EMBL/GenBank/DDBJ databases">
        <authorList>
            <person name="Jaros S."/>
            <person name="Januszkiewicz K."/>
            <person name="Wedrychowicz H."/>
        </authorList>
    </citation>
    <scope>NUCLEOTIDE SEQUENCE [LARGE SCALE GENOMIC DNA]</scope>
    <source>
        <strain evidence="8 10">DSM 17137</strain>
    </source>
</reference>
<dbReference type="SUPFAM" id="SSF52540">
    <property type="entry name" value="P-loop containing nucleoside triphosphate hydrolases"/>
    <property type="match status" value="1"/>
</dbReference>
<evidence type="ECO:0000256" key="5">
    <source>
        <dbReference type="HAMAP-Rule" id="MF_00376"/>
    </source>
</evidence>
<dbReference type="NCBIfam" id="TIGR00152">
    <property type="entry name" value="dephospho-CoA kinase"/>
    <property type="match status" value="1"/>
</dbReference>
<proteinExistence type="inferred from homology"/>
<comment type="catalytic activity">
    <reaction evidence="5">
        <text>3'-dephospho-CoA + ATP = ADP + CoA + H(+)</text>
        <dbReference type="Rhea" id="RHEA:18245"/>
        <dbReference type="ChEBI" id="CHEBI:15378"/>
        <dbReference type="ChEBI" id="CHEBI:30616"/>
        <dbReference type="ChEBI" id="CHEBI:57287"/>
        <dbReference type="ChEBI" id="CHEBI:57328"/>
        <dbReference type="ChEBI" id="CHEBI:456216"/>
        <dbReference type="EC" id="2.7.1.24"/>
    </reaction>
</comment>
<dbReference type="GO" id="GO:0004140">
    <property type="term" value="F:dephospho-CoA kinase activity"/>
    <property type="evidence" value="ECO:0007669"/>
    <property type="project" value="UniProtKB-UniRule"/>
</dbReference>
<dbReference type="PANTHER" id="PTHR10695:SF46">
    <property type="entry name" value="BIFUNCTIONAL COENZYME A SYNTHASE-RELATED"/>
    <property type="match status" value="1"/>
</dbReference>
<dbReference type="Proteomes" id="UP000033608">
    <property type="component" value="Unassembled WGS sequence"/>
</dbReference>
<evidence type="ECO:0000313" key="10">
    <source>
        <dbReference type="Proteomes" id="UP000184533"/>
    </source>
</evidence>
<comment type="function">
    <text evidence="5">Catalyzes the phosphorylation of the 3'-hydroxyl group of dephosphocoenzyme A to form coenzyme A.</text>
</comment>
<comment type="similarity">
    <text evidence="1 5">Belongs to the CoaE family.</text>
</comment>
<keyword evidence="9" id="KW-1185">Reference proteome</keyword>
<dbReference type="Proteomes" id="UP000184533">
    <property type="component" value="Unassembled WGS sequence"/>
</dbReference>
<keyword evidence="2 5" id="KW-0547">Nucleotide-binding</keyword>
<reference evidence="7 9" key="1">
    <citation type="submission" date="2015-03" db="EMBL/GenBank/DDBJ databases">
        <authorList>
            <person name="Hassan Y.I."/>
            <person name="Lepp D."/>
            <person name="Zhou T."/>
        </authorList>
    </citation>
    <scope>NUCLEOTIDE SEQUENCE [LARGE SCALE GENOMIC DNA]</scope>
    <source>
        <strain evidence="7 9">DSM 17137</strain>
    </source>
</reference>
<evidence type="ECO:0000256" key="2">
    <source>
        <dbReference type="ARBA" id="ARBA00022741"/>
    </source>
</evidence>
<dbReference type="Pfam" id="PF01121">
    <property type="entry name" value="CoaE"/>
    <property type="match status" value="1"/>
</dbReference>
<dbReference type="AlphaFoldDB" id="A0A0F5L1E4"/>
<feature type="binding site" evidence="5">
    <location>
        <begin position="11"/>
        <end position="16"/>
    </location>
    <ligand>
        <name>ATP</name>
        <dbReference type="ChEBI" id="CHEBI:30616"/>
    </ligand>
</feature>
<evidence type="ECO:0000313" key="9">
    <source>
        <dbReference type="Proteomes" id="UP000033608"/>
    </source>
</evidence>
<evidence type="ECO:0000256" key="4">
    <source>
        <dbReference type="ARBA" id="ARBA00022993"/>
    </source>
</evidence>
<dbReference type="EMBL" id="FQVC01000005">
    <property type="protein sequence ID" value="SHF18157.1"/>
    <property type="molecule type" value="Genomic_DNA"/>
</dbReference>
<evidence type="ECO:0000313" key="7">
    <source>
        <dbReference type="EMBL" id="KKB76236.1"/>
    </source>
</evidence>
<gene>
    <name evidence="5" type="primary">coaE</name>
    <name evidence="8" type="ORF">SAMN02745223_01969</name>
    <name evidence="7" type="ORF">VW29_21085</name>
</gene>
<dbReference type="OrthoDB" id="9812943at2"/>
<organism evidence="7 9">
    <name type="scientific">Devosia limi DSM 17137</name>
    <dbReference type="NCBI Taxonomy" id="1121477"/>
    <lineage>
        <taxon>Bacteria</taxon>
        <taxon>Pseudomonadati</taxon>
        <taxon>Pseudomonadota</taxon>
        <taxon>Alphaproteobacteria</taxon>
        <taxon>Hyphomicrobiales</taxon>
        <taxon>Devosiaceae</taxon>
        <taxon>Devosia</taxon>
    </lineage>
</organism>
<comment type="subcellular location">
    <subcellularLocation>
        <location evidence="5">Cytoplasm</location>
    </subcellularLocation>
</comment>
<dbReference type="EMBL" id="LAJF01000156">
    <property type="protein sequence ID" value="KKB76236.1"/>
    <property type="molecule type" value="Genomic_DNA"/>
</dbReference>
<dbReference type="UniPathway" id="UPA00241">
    <property type="reaction ID" value="UER00356"/>
</dbReference>
<sequence>MWRIGITGSIATGKSTVLDAFRTLGVPVFSADAAVAELYAGEAVAAVEALFPGVAIDGVIDRNLLAQRLAADPSGFKRLEAVVHPLVRARIKDFMDKAEQSGAALAVVEVPLLFESGYDYGFDAVGVTFVDEAIQRQRVLARPGMTVEKLDTILARQLPQAEKKARATYLFDTGGTLAQTQAMVRALVAAIQARQGQQ</sequence>
<accession>A0A0F5L1E4</accession>
<dbReference type="RefSeq" id="WP_046137243.1">
    <property type="nucleotide sequence ID" value="NZ_FQVC01000005.1"/>
</dbReference>
<dbReference type="PANTHER" id="PTHR10695">
    <property type="entry name" value="DEPHOSPHO-COA KINASE-RELATED"/>
    <property type="match status" value="1"/>
</dbReference>
<dbReference type="HAMAP" id="MF_00376">
    <property type="entry name" value="Dephospho_CoA_kinase"/>
    <property type="match status" value="1"/>
</dbReference>
<name>A0A0F5L1E4_9HYPH</name>
<dbReference type="PROSITE" id="PS51219">
    <property type="entry name" value="DPCK"/>
    <property type="match status" value="1"/>
</dbReference>
<keyword evidence="4 5" id="KW-0173">Coenzyme A biosynthesis</keyword>
<keyword evidence="3 5" id="KW-0067">ATP-binding</keyword>
<dbReference type="EC" id="2.7.1.24" evidence="5 6"/>
<dbReference type="STRING" id="1121477.SAMN02745223_01969"/>
<evidence type="ECO:0000256" key="6">
    <source>
        <dbReference type="NCBIfam" id="TIGR00152"/>
    </source>
</evidence>
<keyword evidence="5" id="KW-0808">Transferase</keyword>
<dbReference type="PATRIC" id="fig|1121477.3.peg.1005"/>
<dbReference type="GO" id="GO:0015937">
    <property type="term" value="P:coenzyme A biosynthetic process"/>
    <property type="evidence" value="ECO:0007669"/>
    <property type="project" value="UniProtKB-UniRule"/>
</dbReference>